<dbReference type="PANTHER" id="PTHR43377">
    <property type="entry name" value="BILIVERDIN REDUCTASE A"/>
    <property type="match status" value="1"/>
</dbReference>
<comment type="caution">
    <text evidence="3">The sequence shown here is derived from an EMBL/GenBank/DDBJ whole genome shotgun (WGS) entry which is preliminary data.</text>
</comment>
<name>M0CYC9_9EURY</name>
<dbReference type="PRINTS" id="PR01775">
    <property type="entry name" value="GLFROXRDTASE"/>
</dbReference>
<evidence type="ECO:0000313" key="4">
    <source>
        <dbReference type="Proteomes" id="UP000011626"/>
    </source>
</evidence>
<dbReference type="InterPro" id="IPR055170">
    <property type="entry name" value="GFO_IDH_MocA-like_dom"/>
</dbReference>
<sequence>MSTRGGGSYVMSSSLFDYEPRDWRTDTDDRLRFALVGVGWWTTEFVLPAIETTEHCVTTTVVSGSTEKTDRVRREYETVEHGLTYDEFADGEASDGYDAVYVCTPNATHLEHVEAAAEHGKAVLCEKPMEATVERAERLVAACEEADVPLMVAYRMHTEPAVRRARELIRDGAIGEPVLVNGENSQPLLEMIDDPDQWRLNPDLTGYGTSVMDLGIYPLNTARFLLDADPVRVQSTMDSPHEAFSEVPDQVATFSVVFDDGTHAACSSSQRGADHTRLEVVGTDGRVVLEPAFHMETQLTVERDGETVEFDTEGVDQMAEEFEYFAQRVLAAEPLHADGEHGLVDMETIAAIHEAAESGETVNVE</sequence>
<evidence type="ECO:0000259" key="1">
    <source>
        <dbReference type="Pfam" id="PF01408"/>
    </source>
</evidence>
<dbReference type="Proteomes" id="UP000011626">
    <property type="component" value="Unassembled WGS sequence"/>
</dbReference>
<reference evidence="3 4" key="1">
    <citation type="journal article" date="2014" name="PLoS Genet.">
        <title>Phylogenetically driven sequencing of extremely halophilic archaea reveals strategies for static and dynamic osmo-response.</title>
        <authorList>
            <person name="Becker E.A."/>
            <person name="Seitzer P.M."/>
            <person name="Tritt A."/>
            <person name="Larsen D."/>
            <person name="Krusor M."/>
            <person name="Yao A.I."/>
            <person name="Wu D."/>
            <person name="Madern D."/>
            <person name="Eisen J.A."/>
            <person name="Darling A.E."/>
            <person name="Facciotti M.T."/>
        </authorList>
    </citation>
    <scope>NUCLEOTIDE SEQUENCE [LARGE SCALE GENOMIC DNA]</scope>
    <source>
        <strain evidence="3 4">2-9-1</strain>
    </source>
</reference>
<organism evidence="3 4">
    <name type="scientific">Halosimplex carlsbadense 2-9-1</name>
    <dbReference type="NCBI Taxonomy" id="797114"/>
    <lineage>
        <taxon>Archaea</taxon>
        <taxon>Methanobacteriati</taxon>
        <taxon>Methanobacteriota</taxon>
        <taxon>Stenosarchaea group</taxon>
        <taxon>Halobacteria</taxon>
        <taxon>Halobacteriales</taxon>
        <taxon>Haloarculaceae</taxon>
        <taxon>Halosimplex</taxon>
    </lineage>
</organism>
<dbReference type="STRING" id="797114.C475_08166"/>
<dbReference type="PATRIC" id="fig|797114.5.peg.1665"/>
<dbReference type="AlphaFoldDB" id="M0CYC9"/>
<dbReference type="Gene3D" id="3.30.360.10">
    <property type="entry name" value="Dihydrodipicolinate Reductase, domain 2"/>
    <property type="match status" value="1"/>
</dbReference>
<protein>
    <submittedName>
        <fullName evidence="3">Xylose dehydrogenase</fullName>
    </submittedName>
</protein>
<dbReference type="GO" id="GO:0000166">
    <property type="term" value="F:nucleotide binding"/>
    <property type="evidence" value="ECO:0007669"/>
    <property type="project" value="InterPro"/>
</dbReference>
<dbReference type="EMBL" id="AOIU01000018">
    <property type="protein sequence ID" value="ELZ26894.1"/>
    <property type="molecule type" value="Genomic_DNA"/>
</dbReference>
<dbReference type="eggNOG" id="arCOG01622">
    <property type="taxonomic scope" value="Archaea"/>
</dbReference>
<gene>
    <name evidence="3" type="ORF">C475_08166</name>
</gene>
<dbReference type="Pfam" id="PF22725">
    <property type="entry name" value="GFO_IDH_MocA_C3"/>
    <property type="match status" value="1"/>
</dbReference>
<accession>M0CYC9</accession>
<evidence type="ECO:0000259" key="2">
    <source>
        <dbReference type="Pfam" id="PF22725"/>
    </source>
</evidence>
<dbReference type="SUPFAM" id="SSF55347">
    <property type="entry name" value="Glyceraldehyde-3-phosphate dehydrogenase-like, C-terminal domain"/>
    <property type="match status" value="1"/>
</dbReference>
<dbReference type="Gene3D" id="3.40.50.720">
    <property type="entry name" value="NAD(P)-binding Rossmann-like Domain"/>
    <property type="match status" value="1"/>
</dbReference>
<dbReference type="InterPro" id="IPR008354">
    <property type="entry name" value="Glc-Fru_OxRdtase_bac"/>
</dbReference>
<dbReference type="InterPro" id="IPR051450">
    <property type="entry name" value="Gfo/Idh/MocA_Oxidoreductases"/>
</dbReference>
<feature type="domain" description="GFO/IDH/MocA-like oxidoreductase" evidence="2">
    <location>
        <begin position="162"/>
        <end position="287"/>
    </location>
</feature>
<feature type="domain" description="Gfo/Idh/MocA-like oxidoreductase N-terminal" evidence="1">
    <location>
        <begin position="31"/>
        <end position="154"/>
    </location>
</feature>
<dbReference type="NCBIfam" id="NF041392">
    <property type="entry name" value="XylDh_Gfo6_Halo"/>
    <property type="match status" value="1"/>
</dbReference>
<dbReference type="InterPro" id="IPR049838">
    <property type="entry name" value="XacA-like"/>
</dbReference>
<keyword evidence="4" id="KW-1185">Reference proteome</keyword>
<dbReference type="Pfam" id="PF01408">
    <property type="entry name" value="GFO_IDH_MocA"/>
    <property type="match status" value="1"/>
</dbReference>
<dbReference type="SUPFAM" id="SSF51735">
    <property type="entry name" value="NAD(P)-binding Rossmann-fold domains"/>
    <property type="match status" value="1"/>
</dbReference>
<dbReference type="InterPro" id="IPR036291">
    <property type="entry name" value="NAD(P)-bd_dom_sf"/>
</dbReference>
<evidence type="ECO:0000313" key="3">
    <source>
        <dbReference type="EMBL" id="ELZ26894.1"/>
    </source>
</evidence>
<dbReference type="PANTHER" id="PTHR43377:SF1">
    <property type="entry name" value="BILIVERDIN REDUCTASE A"/>
    <property type="match status" value="1"/>
</dbReference>
<dbReference type="InterPro" id="IPR000683">
    <property type="entry name" value="Gfo/Idh/MocA-like_OxRdtase_N"/>
</dbReference>
<proteinExistence type="predicted"/>